<dbReference type="GeneID" id="95324280"/>
<keyword evidence="2" id="KW-1185">Reference proteome</keyword>
<gene>
    <name evidence="1" type="ORF">NYQ28_02145</name>
</gene>
<evidence type="ECO:0000313" key="1">
    <source>
        <dbReference type="EMBL" id="MCS6521364.1"/>
    </source>
</evidence>
<protein>
    <submittedName>
        <fullName evidence="1">Uncharacterized protein</fullName>
    </submittedName>
</protein>
<proteinExistence type="predicted"/>
<accession>A0ABT2HDM4</accession>
<reference evidence="1 2" key="1">
    <citation type="submission" date="2022-08" db="EMBL/GenBank/DDBJ databases">
        <title>Taxonomy of Curtobacterium flaccumfaciens.</title>
        <authorList>
            <person name="Osdaghi E."/>
            <person name="Taghavi S.M."/>
            <person name="Hamidizade M."/>
            <person name="Abachi H."/>
            <person name="Fazliarab A."/>
            <person name="Baeyen S."/>
            <person name="Portier P."/>
            <person name="Van Vaerenbergh J."/>
            <person name="Jacques M.-A."/>
        </authorList>
    </citation>
    <scope>NUCLEOTIDE SEQUENCE [LARGE SCALE GENOMIC DNA]</scope>
    <source>
        <strain evidence="1 2">LMG8786T</strain>
    </source>
</reference>
<dbReference type="EMBL" id="JANVAD010000001">
    <property type="protein sequence ID" value="MCS6521364.1"/>
    <property type="molecule type" value="Genomic_DNA"/>
</dbReference>
<sequence>MRRIHYGSLTLVVSNDVADMLVTLSTELANVGEMASAPVAAVEGTAVLTLGVGVMIAVLDAPPAEESAESLESWAYMRDMLEELQSREES</sequence>
<organism evidence="1 2">
    <name type="scientific">Curtobacterium citreum</name>
    <dbReference type="NCBI Taxonomy" id="2036"/>
    <lineage>
        <taxon>Bacteria</taxon>
        <taxon>Bacillati</taxon>
        <taxon>Actinomycetota</taxon>
        <taxon>Actinomycetes</taxon>
        <taxon>Micrococcales</taxon>
        <taxon>Microbacteriaceae</taxon>
        <taxon>Curtobacterium</taxon>
    </lineage>
</organism>
<name>A0ABT2HDM4_9MICO</name>
<dbReference type="Proteomes" id="UP001652264">
    <property type="component" value="Unassembled WGS sequence"/>
</dbReference>
<evidence type="ECO:0000313" key="2">
    <source>
        <dbReference type="Proteomes" id="UP001652264"/>
    </source>
</evidence>
<dbReference type="RefSeq" id="WP_141861770.1">
    <property type="nucleotide sequence ID" value="NZ_BMNV01000004.1"/>
</dbReference>
<comment type="caution">
    <text evidence="1">The sequence shown here is derived from an EMBL/GenBank/DDBJ whole genome shotgun (WGS) entry which is preliminary data.</text>
</comment>